<feature type="domain" description="Integrase catalytic" evidence="1">
    <location>
        <begin position="136"/>
        <end position="308"/>
    </location>
</feature>
<dbReference type="Proteomes" id="UP000564629">
    <property type="component" value="Unassembled WGS sequence"/>
</dbReference>
<name>A0A7W8W9T3_9CELL</name>
<dbReference type="Pfam" id="PF13683">
    <property type="entry name" value="rve_3"/>
    <property type="match status" value="1"/>
</dbReference>
<dbReference type="AlphaFoldDB" id="A0A7W8W9T3"/>
<dbReference type="InterPro" id="IPR009057">
    <property type="entry name" value="Homeodomain-like_sf"/>
</dbReference>
<dbReference type="InterPro" id="IPR012337">
    <property type="entry name" value="RNaseH-like_sf"/>
</dbReference>
<reference evidence="2 3" key="1">
    <citation type="submission" date="2020-08" db="EMBL/GenBank/DDBJ databases">
        <title>Sequencing the genomes of 1000 actinobacteria strains.</title>
        <authorList>
            <person name="Klenk H.-P."/>
        </authorList>
    </citation>
    <scope>NUCLEOTIDE SEQUENCE [LARGE SCALE GENOMIC DNA]</scope>
    <source>
        <strain evidence="2 3">DSM 9581</strain>
    </source>
</reference>
<evidence type="ECO:0000313" key="3">
    <source>
        <dbReference type="Proteomes" id="UP000564629"/>
    </source>
</evidence>
<evidence type="ECO:0000313" key="2">
    <source>
        <dbReference type="EMBL" id="MBB5473241.1"/>
    </source>
</evidence>
<dbReference type="Gene3D" id="3.30.420.10">
    <property type="entry name" value="Ribonuclease H-like superfamily/Ribonuclease H"/>
    <property type="match status" value="1"/>
</dbReference>
<dbReference type="Pfam" id="PF13518">
    <property type="entry name" value="HTH_28"/>
    <property type="match status" value="1"/>
</dbReference>
<dbReference type="PANTHER" id="PTHR35004:SF6">
    <property type="entry name" value="TRANSPOSASE"/>
    <property type="match status" value="1"/>
</dbReference>
<dbReference type="PROSITE" id="PS50994">
    <property type="entry name" value="INTEGRASE"/>
    <property type="match status" value="1"/>
</dbReference>
<dbReference type="GO" id="GO:0015074">
    <property type="term" value="P:DNA integration"/>
    <property type="evidence" value="ECO:0007669"/>
    <property type="project" value="InterPro"/>
</dbReference>
<dbReference type="SUPFAM" id="SSF53098">
    <property type="entry name" value="Ribonuclease H-like"/>
    <property type="match status" value="1"/>
</dbReference>
<dbReference type="GO" id="GO:0003676">
    <property type="term" value="F:nucleic acid binding"/>
    <property type="evidence" value="ECO:0007669"/>
    <property type="project" value="InterPro"/>
</dbReference>
<comment type="caution">
    <text evidence="2">The sequence shown here is derived from an EMBL/GenBank/DDBJ whole genome shotgun (WGS) entry which is preliminary data.</text>
</comment>
<sequence>MVQRIGAGRPVAHVAAEMGVSRTTAWRWWRRFQAEGRAGLIDRPSVAHTHPRRTSPCAETRVRIARMLTRRGPVTIGRLVGLPASTVGRVLARHRVPRLADCDPVTGQVIRAMRRTAVRYEHPHPGSLVHIDVKKLGRIPDGGGWRAHGRASTVDHRHKKVPTGYDYVHTAIDDHSRLAYAEIHTDEKGVTAAGFLARATAFYADHGIRVERVISDNAFAYRSSAVFRQTAADLGIVQKFIRPHCPWTNGKVERLNRTLATEWAYSRIWSSNADRAAALAAWLEHYNMDRPHLGIGGLTPIDRVNNAASQYS</sequence>
<gene>
    <name evidence="2" type="ORF">HNR08_001977</name>
</gene>
<dbReference type="SUPFAM" id="SSF46689">
    <property type="entry name" value="Homeodomain-like"/>
    <property type="match status" value="1"/>
</dbReference>
<dbReference type="NCBIfam" id="NF033577">
    <property type="entry name" value="transpos_IS481"/>
    <property type="match status" value="1"/>
</dbReference>
<dbReference type="InterPro" id="IPR001584">
    <property type="entry name" value="Integrase_cat-core"/>
</dbReference>
<dbReference type="InterPro" id="IPR036397">
    <property type="entry name" value="RNaseH_sf"/>
</dbReference>
<organism evidence="2 3">
    <name type="scientific">Cellulomonas hominis</name>
    <dbReference type="NCBI Taxonomy" id="156981"/>
    <lineage>
        <taxon>Bacteria</taxon>
        <taxon>Bacillati</taxon>
        <taxon>Actinomycetota</taxon>
        <taxon>Actinomycetes</taxon>
        <taxon>Micrococcales</taxon>
        <taxon>Cellulomonadaceae</taxon>
        <taxon>Cellulomonas</taxon>
    </lineage>
</organism>
<accession>A0A7W8W9T3</accession>
<dbReference type="EMBL" id="JACHDN010000001">
    <property type="protein sequence ID" value="MBB5473241.1"/>
    <property type="molecule type" value="Genomic_DNA"/>
</dbReference>
<dbReference type="PANTHER" id="PTHR35004">
    <property type="entry name" value="TRANSPOSASE RV3428C-RELATED"/>
    <property type="match status" value="1"/>
</dbReference>
<protein>
    <submittedName>
        <fullName evidence="2">Transposase InsO family protein</fullName>
    </submittedName>
</protein>
<evidence type="ECO:0000259" key="1">
    <source>
        <dbReference type="PROSITE" id="PS50994"/>
    </source>
</evidence>
<dbReference type="InterPro" id="IPR055247">
    <property type="entry name" value="InsJ-like_HTH"/>
</dbReference>
<dbReference type="InterPro" id="IPR047656">
    <property type="entry name" value="IS481-like_transpos"/>
</dbReference>
<proteinExistence type="predicted"/>